<dbReference type="SUPFAM" id="SSF51412">
    <property type="entry name" value="Inosine monophosphate dehydrogenase (IMPDH)"/>
    <property type="match status" value="1"/>
</dbReference>
<feature type="domain" description="CBS" evidence="21">
    <location>
        <begin position="157"/>
        <end position="217"/>
    </location>
</feature>
<dbReference type="GO" id="GO:0046872">
    <property type="term" value="F:metal ion binding"/>
    <property type="evidence" value="ECO:0007669"/>
    <property type="project" value="UniProtKB-UniRule"/>
</dbReference>
<keyword evidence="11 18" id="KW-0129">CBS domain</keyword>
<feature type="binding site" description="in other chain" evidence="13 17">
    <location>
        <position position="308"/>
    </location>
    <ligand>
        <name>K(+)</name>
        <dbReference type="ChEBI" id="CHEBI:29103"/>
        <note>ligand shared between two tetrameric partners</note>
    </ligand>
</feature>
<dbReference type="SMART" id="SM01240">
    <property type="entry name" value="IMPDH"/>
    <property type="match status" value="1"/>
</dbReference>
<dbReference type="PROSITE" id="PS51371">
    <property type="entry name" value="CBS"/>
    <property type="match status" value="2"/>
</dbReference>
<evidence type="ECO:0000256" key="10">
    <source>
        <dbReference type="ARBA" id="ARBA00023027"/>
    </source>
</evidence>
<comment type="catalytic activity">
    <reaction evidence="12 13 20">
        <text>IMP + NAD(+) + H2O = XMP + NADH + H(+)</text>
        <dbReference type="Rhea" id="RHEA:11708"/>
        <dbReference type="ChEBI" id="CHEBI:15377"/>
        <dbReference type="ChEBI" id="CHEBI:15378"/>
        <dbReference type="ChEBI" id="CHEBI:57464"/>
        <dbReference type="ChEBI" id="CHEBI:57540"/>
        <dbReference type="ChEBI" id="CHEBI:57945"/>
        <dbReference type="ChEBI" id="CHEBI:58053"/>
        <dbReference type="EC" id="1.1.1.205"/>
    </reaction>
</comment>
<protein>
    <recommendedName>
        <fullName evidence="13 20">Inosine-5'-monophosphate dehydrogenase</fullName>
        <shortName evidence="13">IMP dehydrogenase</shortName>
        <shortName evidence="13">IMPD</shortName>
        <shortName evidence="13">IMPDH</shortName>
        <ecNumber evidence="13 20">1.1.1.205</ecNumber>
    </recommendedName>
</protein>
<organism evidence="22 23">
    <name type="scientific">Jejuia pallidilutea</name>
    <dbReference type="NCBI Taxonomy" id="504487"/>
    <lineage>
        <taxon>Bacteria</taxon>
        <taxon>Pseudomonadati</taxon>
        <taxon>Bacteroidota</taxon>
        <taxon>Flavobacteriia</taxon>
        <taxon>Flavobacteriales</taxon>
        <taxon>Flavobacteriaceae</taxon>
        <taxon>Jejuia</taxon>
    </lineage>
</organism>
<dbReference type="HAMAP" id="MF_01964">
    <property type="entry name" value="IMPDH"/>
    <property type="match status" value="1"/>
</dbReference>
<comment type="caution">
    <text evidence="13">Lacks conserved residue(s) required for the propagation of feature annotation.</text>
</comment>
<evidence type="ECO:0000256" key="20">
    <source>
        <dbReference type="RuleBase" id="RU003928"/>
    </source>
</evidence>
<feature type="binding site" evidence="13">
    <location>
        <position position="474"/>
    </location>
    <ligand>
        <name>K(+)</name>
        <dbReference type="ChEBI" id="CHEBI:29103"/>
        <note>ligand shared between two tetrameric partners</note>
    </ligand>
</feature>
<gene>
    <name evidence="13" type="primary">guaB</name>
    <name evidence="22" type="ORF">JCM19538_1009</name>
</gene>
<dbReference type="GO" id="GO:0006183">
    <property type="term" value="P:GTP biosynthetic process"/>
    <property type="evidence" value="ECO:0007669"/>
    <property type="project" value="TreeGrafter"/>
</dbReference>
<keyword evidence="10 13" id="KW-0520">NAD</keyword>
<evidence type="ECO:0000256" key="3">
    <source>
        <dbReference type="ARBA" id="ARBA00011881"/>
    </source>
</evidence>
<evidence type="ECO:0000259" key="21">
    <source>
        <dbReference type="PROSITE" id="PS51371"/>
    </source>
</evidence>
<feature type="binding site" evidence="16">
    <location>
        <begin position="251"/>
        <end position="253"/>
    </location>
    <ligand>
        <name>NAD(+)</name>
        <dbReference type="ChEBI" id="CHEBI:57540"/>
    </ligand>
</feature>
<comment type="subunit">
    <text evidence="3 13">Homotetramer.</text>
</comment>
<dbReference type="InterPro" id="IPR015875">
    <property type="entry name" value="IMP_DH/GMP_Rdtase_CS"/>
</dbReference>
<evidence type="ECO:0000313" key="22">
    <source>
        <dbReference type="EMBL" id="GAL90951.1"/>
    </source>
</evidence>
<comment type="similarity">
    <text evidence="2 13 19">Belongs to the IMPDH/GMPR family.</text>
</comment>
<evidence type="ECO:0000256" key="4">
    <source>
        <dbReference type="ARBA" id="ARBA00022723"/>
    </source>
</evidence>
<dbReference type="InterPro" id="IPR000644">
    <property type="entry name" value="CBS_dom"/>
</dbReference>
<feature type="binding site" description="in other chain" evidence="13 17">
    <location>
        <position position="303"/>
    </location>
    <ligand>
        <name>K(+)</name>
        <dbReference type="ChEBI" id="CHEBI:29103"/>
        <note>ligand shared between two tetrameric partners</note>
    </ligand>
</feature>
<comment type="function">
    <text evidence="13">Catalyzes the conversion of inosine 5'-phosphate (IMP) to xanthosine 5'-phosphate (XMP), the first committed and rate-limiting step in the de novo synthesis of guanine nucleotides, and therefore plays an important role in the regulation of cell growth.</text>
</comment>
<dbReference type="CDD" id="cd04601">
    <property type="entry name" value="CBS_pair_IMPDH"/>
    <property type="match status" value="1"/>
</dbReference>
<dbReference type="InterPro" id="IPR005990">
    <property type="entry name" value="IMP_DH"/>
</dbReference>
<dbReference type="EC" id="1.1.1.205" evidence="13 20"/>
<evidence type="ECO:0000313" key="23">
    <source>
        <dbReference type="Proteomes" id="UP000030184"/>
    </source>
</evidence>
<dbReference type="GO" id="GO:0000166">
    <property type="term" value="F:nucleotide binding"/>
    <property type="evidence" value="ECO:0007669"/>
    <property type="project" value="UniProtKB-UniRule"/>
</dbReference>
<dbReference type="GO" id="GO:0006177">
    <property type="term" value="P:GMP biosynthetic process"/>
    <property type="evidence" value="ECO:0007669"/>
    <property type="project" value="UniProtKB-UniRule"/>
</dbReference>
<evidence type="ECO:0000256" key="15">
    <source>
        <dbReference type="PIRSR" id="PIRSR000130-2"/>
    </source>
</evidence>
<evidence type="ECO:0000256" key="7">
    <source>
        <dbReference type="ARBA" id="ARBA00022755"/>
    </source>
</evidence>
<evidence type="ECO:0000256" key="18">
    <source>
        <dbReference type="PROSITE-ProRule" id="PRU00703"/>
    </source>
</evidence>
<dbReference type="Gene3D" id="3.20.20.70">
    <property type="entry name" value="Aldolase class I"/>
    <property type="match status" value="1"/>
</dbReference>
<evidence type="ECO:0000256" key="11">
    <source>
        <dbReference type="ARBA" id="ARBA00023122"/>
    </source>
</evidence>
<name>A0A098LVJ8_9FLAO</name>
<dbReference type="FunFam" id="3.20.20.70:FF:000003">
    <property type="entry name" value="GMP reductase"/>
    <property type="match status" value="1"/>
</dbReference>
<feature type="binding site" evidence="13 15">
    <location>
        <begin position="364"/>
        <end position="365"/>
    </location>
    <ligand>
        <name>IMP</name>
        <dbReference type="ChEBI" id="CHEBI:58053"/>
    </ligand>
</feature>
<feature type="active site" description="Thioimidate intermediate" evidence="13 14">
    <location>
        <position position="308"/>
    </location>
</feature>
<keyword evidence="6 13" id="KW-0332">GMP biosynthesis</keyword>
<evidence type="ECO:0000256" key="9">
    <source>
        <dbReference type="ARBA" id="ARBA00023002"/>
    </source>
</evidence>
<dbReference type="SMART" id="SM00116">
    <property type="entry name" value="CBS"/>
    <property type="match status" value="2"/>
</dbReference>
<evidence type="ECO:0000256" key="12">
    <source>
        <dbReference type="ARBA" id="ARBA00048028"/>
    </source>
</evidence>
<feature type="binding site" evidence="13 15">
    <location>
        <position position="306"/>
    </location>
    <ligand>
        <name>IMP</name>
        <dbReference type="ChEBI" id="CHEBI:58053"/>
    </ligand>
</feature>
<accession>A0A098LVJ8</accession>
<keyword evidence="4 13" id="KW-0479">Metal-binding</keyword>
<dbReference type="Proteomes" id="UP000030184">
    <property type="component" value="Unassembled WGS sequence"/>
</dbReference>
<feature type="domain" description="CBS" evidence="21">
    <location>
        <begin position="97"/>
        <end position="155"/>
    </location>
</feature>
<sequence length="490" mass="52138">MTAHQDKILGEGLTYDDVLLVPAFSEVLPREVSIQSKFTRNITINVPIISAAMDTVTESKMAIAMAQEGGIGVLHKNMTIEAQAMKVRRVKRAESGMIIDPVTLPLTATVADAKLNMAEHSIGGIPIVTEDGTLKGIVTNRDLRFEHENKKSIAEVMTGEKLVTAPVGTSLKDAELILQEHKIEKLLIVDDNYKLSGLITFRDITKLSQKPNANKDEYGRLRVAAAIGVTGDAVDRAEALVNAGVDAVVIDTAHGHTKGVVSVLKDIKNKFPQLDVIVGNIATGAAAKYLVEAGADAVKVGIGPGSICTTRVVAGVGFPQFSAVLEVAAAIKGSGVPVIADGGIRYTGDIPKAIAAGADTVMLGSLLAGTKESPGETIIYEGRKFKSYRGMGSVEAMKQGSKDRYFQDVEDDIKKLVPEGIVGRVPYKGELNESIHQFIGGLRAGMGYCGAKDIVALQQRGQFVKITSSGINESHPHDVTITKESPNYSR</sequence>
<dbReference type="PANTHER" id="PTHR11911">
    <property type="entry name" value="INOSINE-5-MONOPHOSPHATE DEHYDROGENASE RELATED"/>
    <property type="match status" value="1"/>
</dbReference>
<feature type="binding site" evidence="13">
    <location>
        <position position="475"/>
    </location>
    <ligand>
        <name>K(+)</name>
        <dbReference type="ChEBI" id="CHEBI:29103"/>
        <note>ligand shared between two tetrameric partners</note>
    </ligand>
</feature>
<evidence type="ECO:0000256" key="6">
    <source>
        <dbReference type="ARBA" id="ARBA00022749"/>
    </source>
</evidence>
<feature type="binding site" evidence="13 15">
    <location>
        <begin position="341"/>
        <end position="343"/>
    </location>
    <ligand>
        <name>IMP</name>
        <dbReference type="ChEBI" id="CHEBI:58053"/>
    </ligand>
</feature>
<dbReference type="PANTHER" id="PTHR11911:SF111">
    <property type="entry name" value="INOSINE-5'-MONOPHOSPHATE DEHYDROGENASE"/>
    <property type="match status" value="1"/>
</dbReference>
<dbReference type="Pfam" id="PF00571">
    <property type="entry name" value="CBS"/>
    <property type="match status" value="2"/>
</dbReference>
<keyword evidence="7 13" id="KW-0658">Purine biosynthesis</keyword>
<evidence type="ECO:0000256" key="8">
    <source>
        <dbReference type="ARBA" id="ARBA00022958"/>
    </source>
</evidence>
<keyword evidence="5" id="KW-0677">Repeat</keyword>
<proteinExistence type="inferred from homology"/>
<evidence type="ECO:0000256" key="14">
    <source>
        <dbReference type="PIRSR" id="PIRSR000130-1"/>
    </source>
</evidence>
<evidence type="ECO:0000256" key="17">
    <source>
        <dbReference type="PIRSR" id="PIRSR000130-4"/>
    </source>
</evidence>
<keyword evidence="8 13" id="KW-0630">Potassium</keyword>
<feature type="binding site" description="in other chain" evidence="13 17">
    <location>
        <position position="305"/>
    </location>
    <ligand>
        <name>K(+)</name>
        <dbReference type="ChEBI" id="CHEBI:29103"/>
        <note>ligand shared between two tetrameric partners</note>
    </ligand>
</feature>
<evidence type="ECO:0000256" key="19">
    <source>
        <dbReference type="RuleBase" id="RU003927"/>
    </source>
</evidence>
<feature type="active site" description="Proton acceptor" evidence="13 14">
    <location>
        <position position="404"/>
    </location>
</feature>
<feature type="binding site" evidence="13 16">
    <location>
        <begin position="301"/>
        <end position="303"/>
    </location>
    <ligand>
        <name>NAD(+)</name>
        <dbReference type="ChEBI" id="CHEBI:57540"/>
    </ligand>
</feature>
<dbReference type="CDD" id="cd00381">
    <property type="entry name" value="IMPDH"/>
    <property type="match status" value="1"/>
</dbReference>
<reference evidence="23" key="1">
    <citation type="journal article" date="2014" name="Genome Announc.">
        <title>Draft Genome Sequence of Marine Flavobacterium Jejuia pallidilutea Strain 11shimoA1 and Pigmentation Mutants.</title>
        <authorList>
            <person name="Takatani N."/>
            <person name="Nakanishi M."/>
            <person name="Meirelles P."/>
            <person name="Mino S."/>
            <person name="Suda W."/>
            <person name="Oshima K."/>
            <person name="Hattori M."/>
            <person name="Ohkuma M."/>
            <person name="Hosokawa M."/>
            <person name="Miyashita K."/>
            <person name="Thompson F.L."/>
            <person name="Niwa A."/>
            <person name="Sawabe T."/>
            <person name="Sawabe T."/>
        </authorList>
    </citation>
    <scope>NUCLEOTIDE SEQUENCE [LARGE SCALE GENOMIC DNA]</scope>
    <source>
        <strain evidence="23">JCM 19538</strain>
    </source>
</reference>
<dbReference type="InterPro" id="IPR001093">
    <property type="entry name" value="IMP_DH_GMPRt"/>
</dbReference>
<keyword evidence="9 13" id="KW-0560">Oxidoreductase</keyword>
<dbReference type="OrthoDB" id="9805398at2"/>
<feature type="binding site" evidence="13 15">
    <location>
        <begin position="388"/>
        <end position="392"/>
    </location>
    <ligand>
        <name>IMP</name>
        <dbReference type="ChEBI" id="CHEBI:58053"/>
    </ligand>
</feature>
<evidence type="ECO:0000256" key="2">
    <source>
        <dbReference type="ARBA" id="ARBA00005502"/>
    </source>
</evidence>
<comment type="cofactor">
    <cofactor evidence="1 13">
        <name>K(+)</name>
        <dbReference type="ChEBI" id="CHEBI:29103"/>
    </cofactor>
</comment>
<feature type="binding site" evidence="13 15">
    <location>
        <position position="419"/>
    </location>
    <ligand>
        <name>IMP</name>
        <dbReference type="ChEBI" id="CHEBI:58053"/>
    </ligand>
</feature>
<evidence type="ECO:0000256" key="5">
    <source>
        <dbReference type="ARBA" id="ARBA00022737"/>
    </source>
</evidence>
<dbReference type="InterPro" id="IPR046342">
    <property type="entry name" value="CBS_dom_sf"/>
</dbReference>
<dbReference type="NCBIfam" id="TIGR01302">
    <property type="entry name" value="IMP_dehydrog"/>
    <property type="match status" value="1"/>
</dbReference>
<dbReference type="InterPro" id="IPR013785">
    <property type="entry name" value="Aldolase_TIM"/>
</dbReference>
<feature type="binding site" evidence="13">
    <location>
        <position position="473"/>
    </location>
    <ligand>
        <name>K(+)</name>
        <dbReference type="ChEBI" id="CHEBI:29103"/>
        <note>ligand shared between two tetrameric partners</note>
    </ligand>
</feature>
<dbReference type="AlphaFoldDB" id="A0A098LVJ8"/>
<comment type="activity regulation">
    <text evidence="13">Mycophenolic acid (MPA) is a non-competitive inhibitor that prevents formation of the closed enzyme conformation by binding to the same site as the amobile flap. In contrast, mizoribine monophosphate (MZP) is a competitive inhibitor that induces the closed conformation. MPA is a potent inhibitor of mammalian IMPDHs but a poor inhibitor of the bacterial enzymes. MZP is a more potent inhibitor of bacterial IMPDH.</text>
</comment>
<dbReference type="GO" id="GO:0003938">
    <property type="term" value="F:IMP dehydrogenase activity"/>
    <property type="evidence" value="ECO:0007669"/>
    <property type="project" value="UniProtKB-UniRule"/>
</dbReference>
<dbReference type="UniPathway" id="UPA00601">
    <property type="reaction ID" value="UER00295"/>
</dbReference>
<comment type="pathway">
    <text evidence="13 20">Purine metabolism; XMP biosynthesis via de novo pathway; XMP from IMP: step 1/1.</text>
</comment>
<feature type="binding site" evidence="13">
    <location>
        <position position="251"/>
    </location>
    <ligand>
        <name>NAD(+)</name>
        <dbReference type="ChEBI" id="CHEBI:57540"/>
    </ligand>
</feature>
<dbReference type="PIRSF" id="PIRSF000130">
    <property type="entry name" value="IMPDH"/>
    <property type="match status" value="1"/>
</dbReference>
<dbReference type="EMBL" id="BBNY01000090">
    <property type="protein sequence ID" value="GAL90951.1"/>
    <property type="molecule type" value="Genomic_DNA"/>
</dbReference>
<dbReference type="Pfam" id="PF00478">
    <property type="entry name" value="IMPDH"/>
    <property type="match status" value="1"/>
</dbReference>
<keyword evidence="23" id="KW-1185">Reference proteome</keyword>
<evidence type="ECO:0000256" key="1">
    <source>
        <dbReference type="ARBA" id="ARBA00001958"/>
    </source>
</evidence>
<evidence type="ECO:0000256" key="13">
    <source>
        <dbReference type="HAMAP-Rule" id="MF_01964"/>
    </source>
</evidence>
<dbReference type="SUPFAM" id="SSF54631">
    <property type="entry name" value="CBS-domain pair"/>
    <property type="match status" value="1"/>
</dbReference>
<comment type="caution">
    <text evidence="22">The sequence shown here is derived from an EMBL/GenBank/DDBJ whole genome shotgun (WGS) entry which is preliminary data.</text>
</comment>
<dbReference type="RefSeq" id="WP_042242668.1">
    <property type="nucleotide sequence ID" value="NZ_BBNR01000005.1"/>
</dbReference>
<evidence type="ECO:0000256" key="16">
    <source>
        <dbReference type="PIRSR" id="PIRSR000130-3"/>
    </source>
</evidence>
<dbReference type="PROSITE" id="PS00487">
    <property type="entry name" value="IMP_DH_GMP_RED"/>
    <property type="match status" value="1"/>
</dbReference>